<name>A0A371PC89_9ACTN</name>
<keyword evidence="4 7" id="KW-1133">Transmembrane helix</keyword>
<feature type="transmembrane region" description="Helical" evidence="7">
    <location>
        <begin position="60"/>
        <end position="81"/>
    </location>
</feature>
<comment type="subcellular location">
    <subcellularLocation>
        <location evidence="1">Cell membrane</location>
        <topology evidence="1">Multi-pass membrane protein</topology>
    </subcellularLocation>
</comment>
<reference evidence="8 9" key="1">
    <citation type="submission" date="2018-08" db="EMBL/GenBank/DDBJ databases">
        <title>Aeromicrobium sp. M2KJ-4, whole genome shotgun sequence.</title>
        <authorList>
            <person name="Tuo L."/>
        </authorList>
    </citation>
    <scope>NUCLEOTIDE SEQUENCE [LARGE SCALE GENOMIC DNA]</scope>
    <source>
        <strain evidence="8 9">M2KJ-4</strain>
    </source>
</reference>
<protein>
    <submittedName>
        <fullName evidence="8">ABC transporter permease</fullName>
    </submittedName>
</protein>
<evidence type="ECO:0000256" key="3">
    <source>
        <dbReference type="ARBA" id="ARBA00022692"/>
    </source>
</evidence>
<sequence length="338" mass="34897">MTATIEPPVSPAEPAQPTVTRSGSSMRWLGRYGALLVLGLLIAVTSILEPETFATTDNAINILNQSALAAIIAMGLTFALVTGEFDLSIGNVASLSGVVACTLMLKSDFSIPMALAAVLVMGFVIGLVNGFVVTYLNVQALVATLGVGTVVIGLNYAISDGSPISLDDPDAFINLSFNRFLGIPYPVYAMVALGILLWLLLNRTVLGQAMQAVGGNPVAAELSGIRVDRIRVIAFAVCSACAALTGFLLASRTGSAAVAAGDSYLLSAFAAAFFGSAVLRDGQFHIIGTVVGVITVSVGFNSIALIGLETYYQYLFQGLLLILGVGVGSLARRRAAAA</sequence>
<evidence type="ECO:0000256" key="7">
    <source>
        <dbReference type="SAM" id="Phobius"/>
    </source>
</evidence>
<feature type="transmembrane region" description="Helical" evidence="7">
    <location>
        <begin position="314"/>
        <end position="331"/>
    </location>
</feature>
<dbReference type="InterPro" id="IPR001851">
    <property type="entry name" value="ABC_transp_permease"/>
</dbReference>
<evidence type="ECO:0000256" key="6">
    <source>
        <dbReference type="SAM" id="MobiDB-lite"/>
    </source>
</evidence>
<feature type="transmembrane region" description="Helical" evidence="7">
    <location>
        <begin position="232"/>
        <end position="250"/>
    </location>
</feature>
<evidence type="ECO:0000256" key="5">
    <source>
        <dbReference type="ARBA" id="ARBA00023136"/>
    </source>
</evidence>
<dbReference type="GO" id="GO:0005886">
    <property type="term" value="C:plasma membrane"/>
    <property type="evidence" value="ECO:0007669"/>
    <property type="project" value="UniProtKB-SubCell"/>
</dbReference>
<evidence type="ECO:0000256" key="1">
    <source>
        <dbReference type="ARBA" id="ARBA00004651"/>
    </source>
</evidence>
<evidence type="ECO:0000256" key="4">
    <source>
        <dbReference type="ARBA" id="ARBA00022989"/>
    </source>
</evidence>
<evidence type="ECO:0000313" key="8">
    <source>
        <dbReference type="EMBL" id="REK73522.1"/>
    </source>
</evidence>
<feature type="transmembrane region" description="Helical" evidence="7">
    <location>
        <begin position="286"/>
        <end position="308"/>
    </location>
</feature>
<keyword evidence="2" id="KW-1003">Cell membrane</keyword>
<keyword evidence="3 7" id="KW-0812">Transmembrane</keyword>
<feature type="transmembrane region" description="Helical" evidence="7">
    <location>
        <begin position="140"/>
        <end position="158"/>
    </location>
</feature>
<keyword evidence="5 7" id="KW-0472">Membrane</keyword>
<dbReference type="OrthoDB" id="9808136at2"/>
<organism evidence="8 9">
    <name type="scientific">Aeromicrobium endophyticum</name>
    <dbReference type="NCBI Taxonomy" id="2292704"/>
    <lineage>
        <taxon>Bacteria</taxon>
        <taxon>Bacillati</taxon>
        <taxon>Actinomycetota</taxon>
        <taxon>Actinomycetes</taxon>
        <taxon>Propionibacteriales</taxon>
        <taxon>Nocardioidaceae</taxon>
        <taxon>Aeromicrobium</taxon>
    </lineage>
</organism>
<feature type="transmembrane region" description="Helical" evidence="7">
    <location>
        <begin position="111"/>
        <end position="133"/>
    </location>
</feature>
<keyword evidence="9" id="KW-1185">Reference proteome</keyword>
<feature type="transmembrane region" description="Helical" evidence="7">
    <location>
        <begin position="29"/>
        <end position="48"/>
    </location>
</feature>
<comment type="caution">
    <text evidence="8">The sequence shown here is derived from an EMBL/GenBank/DDBJ whole genome shotgun (WGS) entry which is preliminary data.</text>
</comment>
<dbReference type="PANTHER" id="PTHR32196">
    <property type="entry name" value="ABC TRANSPORTER PERMEASE PROTEIN YPHD-RELATED-RELATED"/>
    <property type="match status" value="1"/>
</dbReference>
<accession>A0A371PC89</accession>
<dbReference type="GO" id="GO:0022857">
    <property type="term" value="F:transmembrane transporter activity"/>
    <property type="evidence" value="ECO:0007669"/>
    <property type="project" value="InterPro"/>
</dbReference>
<dbReference type="EMBL" id="QUBR01000001">
    <property type="protein sequence ID" value="REK73522.1"/>
    <property type="molecule type" value="Genomic_DNA"/>
</dbReference>
<feature type="transmembrane region" description="Helical" evidence="7">
    <location>
        <begin position="256"/>
        <end position="279"/>
    </location>
</feature>
<gene>
    <name evidence="8" type="ORF">DX116_08240</name>
</gene>
<dbReference type="CDD" id="cd06579">
    <property type="entry name" value="TM_PBP1_transp_AraH_like"/>
    <property type="match status" value="1"/>
</dbReference>
<feature type="region of interest" description="Disordered" evidence="6">
    <location>
        <begin position="1"/>
        <end position="23"/>
    </location>
</feature>
<proteinExistence type="predicted"/>
<dbReference type="Proteomes" id="UP000265581">
    <property type="component" value="Unassembled WGS sequence"/>
</dbReference>
<dbReference type="Pfam" id="PF02653">
    <property type="entry name" value="BPD_transp_2"/>
    <property type="match status" value="1"/>
</dbReference>
<feature type="transmembrane region" description="Helical" evidence="7">
    <location>
        <begin position="183"/>
        <end position="201"/>
    </location>
</feature>
<evidence type="ECO:0000256" key="2">
    <source>
        <dbReference type="ARBA" id="ARBA00022475"/>
    </source>
</evidence>
<evidence type="ECO:0000313" key="9">
    <source>
        <dbReference type="Proteomes" id="UP000265581"/>
    </source>
</evidence>
<dbReference type="RefSeq" id="WP_119703632.1">
    <property type="nucleotide sequence ID" value="NZ_JBHSOI010000001.1"/>
</dbReference>
<dbReference type="AlphaFoldDB" id="A0A371PC89"/>